<accession>A0A2P8F7C5</accession>
<comment type="caution">
    <text evidence="1">The sequence shown here is derived from an EMBL/GenBank/DDBJ whole genome shotgun (WGS) entry which is preliminary data.</text>
</comment>
<name>A0A2P8F7C5_9RHOB</name>
<dbReference type="AlphaFoldDB" id="A0A2P8F7C5"/>
<dbReference type="Proteomes" id="UP000240418">
    <property type="component" value="Unassembled WGS sequence"/>
</dbReference>
<proteinExistence type="predicted"/>
<dbReference type="OrthoDB" id="8480763at2"/>
<reference evidence="1 2" key="1">
    <citation type="submission" date="2018-03" db="EMBL/GenBank/DDBJ databases">
        <title>Genomic Encyclopedia of Archaeal and Bacterial Type Strains, Phase II (KMG-II): from individual species to whole genera.</title>
        <authorList>
            <person name="Goeker M."/>
        </authorList>
    </citation>
    <scope>NUCLEOTIDE SEQUENCE [LARGE SCALE GENOMIC DNA]</scope>
    <source>
        <strain evidence="1 2">DSM 100673</strain>
    </source>
</reference>
<keyword evidence="2" id="KW-1185">Reference proteome</keyword>
<sequence>MFLRKLIKALRYCRLPRLDQDAKILAACYNNQDPPRGEDLSSYDEAPLEWKILHFGRQARKGIFCPKLRDALLRIVEHKEIPVPKSDAAVIEISWILMSQKHWPGLFSLLGELELAQFERVPYHLKDFYFLAFVRLQTTRIVEGMQKEAFLVDAASVLARLKKTCVRDEGRQRQEIYQALINHMAGLHEEARMVLCSAPWTLPFLGQFESIRSIHAPVFVQKADQTPPFKIHSQPGGSAALVSVDEVYFKRYFQRFLRVFEEHNSGEALHLHCIGFDPTSVLEETKTRVRIGYSVDRRPLACLSQRDRYGYYAISRYLYLPHYLEIYDEIMVLDIDGRVLQNIAVIGESRPDAEVIIGGKLLTKNRCLFRLPWEALPANAMFFSKTPGARDFARYVSSYLEACLNSVSDTNSLWYSDQNALFYAWLDTRKHVQFRHFSAPPFKQAMSWKLFEGHAGKSRFMG</sequence>
<protein>
    <submittedName>
        <fullName evidence="1">Uncharacterized protein</fullName>
    </submittedName>
</protein>
<gene>
    <name evidence="1" type="ORF">CLV88_11671</name>
</gene>
<evidence type="ECO:0000313" key="2">
    <source>
        <dbReference type="Proteomes" id="UP000240418"/>
    </source>
</evidence>
<dbReference type="EMBL" id="PYGJ01000016">
    <property type="protein sequence ID" value="PSL17624.1"/>
    <property type="molecule type" value="Genomic_DNA"/>
</dbReference>
<evidence type="ECO:0000313" key="1">
    <source>
        <dbReference type="EMBL" id="PSL17624.1"/>
    </source>
</evidence>
<organism evidence="1 2">
    <name type="scientific">Shimia abyssi</name>
    <dbReference type="NCBI Taxonomy" id="1662395"/>
    <lineage>
        <taxon>Bacteria</taxon>
        <taxon>Pseudomonadati</taxon>
        <taxon>Pseudomonadota</taxon>
        <taxon>Alphaproteobacteria</taxon>
        <taxon>Rhodobacterales</taxon>
        <taxon>Roseobacteraceae</taxon>
    </lineage>
</organism>
<dbReference type="RefSeq" id="WP_106609945.1">
    <property type="nucleotide sequence ID" value="NZ_PYGJ01000016.1"/>
</dbReference>